<dbReference type="Proteomes" id="UP001195483">
    <property type="component" value="Unassembled WGS sequence"/>
</dbReference>
<gene>
    <name evidence="1" type="ORF">CHS0354_030681</name>
</gene>
<accession>A0AAE0T186</accession>
<dbReference type="EMBL" id="JAEAOA010001826">
    <property type="protein sequence ID" value="KAK3601962.1"/>
    <property type="molecule type" value="Genomic_DNA"/>
</dbReference>
<evidence type="ECO:0000313" key="2">
    <source>
        <dbReference type="Proteomes" id="UP001195483"/>
    </source>
</evidence>
<sequence>MSAVTFPDAGGDHIRLMEVDGELYPNVGGVEQANGIRASANAKARPDDILLCNYPKSACNADCLDKHPGALNGKREVSLFGLKCKRGTAPNISSAQQRCGLHISGMHDDCSLDPVVVVCKNQCQLPRGRLQSVAMRCLIGSLTMYRPVKVK</sequence>
<reference evidence="1" key="2">
    <citation type="journal article" date="2021" name="Genome Biol. Evol.">
        <title>Developing a high-quality reference genome for a parasitic bivalve with doubly uniparental inheritance (Bivalvia: Unionida).</title>
        <authorList>
            <person name="Smith C.H."/>
        </authorList>
    </citation>
    <scope>NUCLEOTIDE SEQUENCE</scope>
    <source>
        <strain evidence="1">CHS0354</strain>
        <tissue evidence="1">Mantle</tissue>
    </source>
</reference>
<name>A0AAE0T186_9BIVA</name>
<evidence type="ECO:0000313" key="1">
    <source>
        <dbReference type="EMBL" id="KAK3601962.1"/>
    </source>
</evidence>
<organism evidence="1 2">
    <name type="scientific">Potamilus streckersoni</name>
    <dbReference type="NCBI Taxonomy" id="2493646"/>
    <lineage>
        <taxon>Eukaryota</taxon>
        <taxon>Metazoa</taxon>
        <taxon>Spiralia</taxon>
        <taxon>Lophotrochozoa</taxon>
        <taxon>Mollusca</taxon>
        <taxon>Bivalvia</taxon>
        <taxon>Autobranchia</taxon>
        <taxon>Heteroconchia</taxon>
        <taxon>Palaeoheterodonta</taxon>
        <taxon>Unionida</taxon>
        <taxon>Unionoidea</taxon>
        <taxon>Unionidae</taxon>
        <taxon>Ambleminae</taxon>
        <taxon>Lampsilini</taxon>
        <taxon>Potamilus</taxon>
    </lineage>
</organism>
<protein>
    <submittedName>
        <fullName evidence="1">Uncharacterized protein</fullName>
    </submittedName>
</protein>
<comment type="caution">
    <text evidence="1">The sequence shown here is derived from an EMBL/GenBank/DDBJ whole genome shotgun (WGS) entry which is preliminary data.</text>
</comment>
<proteinExistence type="predicted"/>
<reference evidence="1" key="3">
    <citation type="submission" date="2023-05" db="EMBL/GenBank/DDBJ databases">
        <authorList>
            <person name="Smith C.H."/>
        </authorList>
    </citation>
    <scope>NUCLEOTIDE SEQUENCE</scope>
    <source>
        <strain evidence="1">CHS0354</strain>
        <tissue evidence="1">Mantle</tissue>
    </source>
</reference>
<keyword evidence="2" id="KW-1185">Reference proteome</keyword>
<dbReference type="AlphaFoldDB" id="A0AAE0T186"/>
<reference evidence="1" key="1">
    <citation type="journal article" date="2021" name="Genome Biol. Evol.">
        <title>A High-Quality Reference Genome for a Parasitic Bivalve with Doubly Uniparental Inheritance (Bivalvia: Unionida).</title>
        <authorList>
            <person name="Smith C.H."/>
        </authorList>
    </citation>
    <scope>NUCLEOTIDE SEQUENCE</scope>
    <source>
        <strain evidence="1">CHS0354</strain>
    </source>
</reference>